<gene>
    <name evidence="3" type="ORF">PNIG_b0112</name>
</gene>
<dbReference type="SUPFAM" id="SSF88697">
    <property type="entry name" value="PUA domain-like"/>
    <property type="match status" value="1"/>
</dbReference>
<dbReference type="RefSeq" id="WP_089369045.1">
    <property type="nucleotide sequence ID" value="NZ_BJXZ01000022.1"/>
</dbReference>
<dbReference type="Proteomes" id="UP000198329">
    <property type="component" value="Chromosome II"/>
</dbReference>
<evidence type="ECO:0000313" key="4">
    <source>
        <dbReference type="Proteomes" id="UP000198329"/>
    </source>
</evidence>
<organism evidence="3 4">
    <name type="scientific">Pseudoalteromonas nigrifaciens</name>
    <dbReference type="NCBI Taxonomy" id="28109"/>
    <lineage>
        <taxon>Bacteria</taxon>
        <taxon>Pseudomonadati</taxon>
        <taxon>Pseudomonadota</taxon>
        <taxon>Gammaproteobacteria</taxon>
        <taxon>Alteromonadales</taxon>
        <taxon>Pseudoalteromonadaceae</taxon>
        <taxon>Pseudoalteromonas</taxon>
    </lineage>
</organism>
<dbReference type="GeneID" id="300943378"/>
<keyword evidence="1" id="KW-0812">Transmembrane</keyword>
<reference evidence="3 4" key="1">
    <citation type="submission" date="2015-03" db="EMBL/GenBank/DDBJ databases">
        <authorList>
            <person name="Xie B.-B."/>
            <person name="Rong J.-C."/>
            <person name="Qin Q.-L."/>
            <person name="Zhang Y.-Z."/>
        </authorList>
    </citation>
    <scope>NUCLEOTIDE SEQUENCE [LARGE SCALE GENOMIC DNA]</scope>
    <source>
        <strain evidence="3 4">KMM 661</strain>
    </source>
</reference>
<keyword evidence="4" id="KW-1185">Reference proteome</keyword>
<name>A0AAC9ULJ6_9GAMM</name>
<dbReference type="Pfam" id="PF04266">
    <property type="entry name" value="ASCH"/>
    <property type="match status" value="1"/>
</dbReference>
<evidence type="ECO:0000256" key="1">
    <source>
        <dbReference type="SAM" id="Phobius"/>
    </source>
</evidence>
<protein>
    <recommendedName>
        <fullName evidence="2">ASCH domain-containing protein</fullName>
    </recommendedName>
</protein>
<evidence type="ECO:0000313" key="3">
    <source>
        <dbReference type="EMBL" id="ASM55761.1"/>
    </source>
</evidence>
<dbReference type="InterPro" id="IPR015947">
    <property type="entry name" value="PUA-like_sf"/>
</dbReference>
<dbReference type="InterPro" id="IPR007374">
    <property type="entry name" value="ASCH_domain"/>
</dbReference>
<dbReference type="Gene3D" id="2.30.130.30">
    <property type="entry name" value="Hypothetical protein"/>
    <property type="match status" value="1"/>
</dbReference>
<dbReference type="EMBL" id="CP011037">
    <property type="protein sequence ID" value="ASM55761.1"/>
    <property type="molecule type" value="Genomic_DNA"/>
</dbReference>
<dbReference type="AlphaFoldDB" id="A0AAC9ULJ6"/>
<evidence type="ECO:0000259" key="2">
    <source>
        <dbReference type="SMART" id="SM01022"/>
    </source>
</evidence>
<keyword evidence="1" id="KW-0472">Membrane</keyword>
<proteinExistence type="predicted"/>
<accession>A0AAC9ULJ6</accession>
<feature type="domain" description="ASCH" evidence="2">
    <location>
        <begin position="9"/>
        <end position="105"/>
    </location>
</feature>
<sequence>MAESKHIVISVKPKWAKLIMSGEKKVELRKSFSKSVSLGSTAIIYASAPISAIIGTIKLKKIDVNKLESLWNEYAIWTMATRDEFFDYFKGKETGVALIVEQPIKQHEKSLKELRKNYNFTPPVSWRYLKETETELIHKEK</sequence>
<dbReference type="KEGG" id="png:PNIG_b0112"/>
<feature type="transmembrane region" description="Helical" evidence="1">
    <location>
        <begin position="36"/>
        <end position="57"/>
    </location>
</feature>
<keyword evidence="1" id="KW-1133">Transmembrane helix</keyword>
<dbReference type="SMART" id="SM01022">
    <property type="entry name" value="ASCH"/>
    <property type="match status" value="1"/>
</dbReference>